<feature type="signal peptide" evidence="1">
    <location>
        <begin position="1"/>
        <end position="18"/>
    </location>
</feature>
<organism evidence="2 3">
    <name type="scientific">Victivallis lenta</name>
    <dbReference type="NCBI Taxonomy" id="2606640"/>
    <lineage>
        <taxon>Bacteria</taxon>
        <taxon>Pseudomonadati</taxon>
        <taxon>Lentisphaerota</taxon>
        <taxon>Lentisphaeria</taxon>
        <taxon>Victivallales</taxon>
        <taxon>Victivallaceae</taxon>
        <taxon>Victivallis</taxon>
    </lineage>
</organism>
<comment type="caution">
    <text evidence="2">The sequence shown here is derived from an EMBL/GenBank/DDBJ whole genome shotgun (WGS) entry which is preliminary data.</text>
</comment>
<gene>
    <name evidence="2" type="ORF">FYJ85_05580</name>
</gene>
<sequence>MKLSLFCISFALISITAAAPLPVHWSASAVQAKSRRHSAISATLPDGSPGIRFCWESGNTPYGEFVFTKPIRLGRFEPCVLRAALHGKLTENFDRIRIRLTDSSGETFQFDTRKRGFHDSVEFEITQEKIRDFWGGDKNGRIDGEVTITGFAIGFRGTGKRGEFTIGRIEKFSLAAIEAKVDTGDPLYLIRPGEESKLAVVFTNCGDREFDGRASCRFEDFYGRHFRLERSLSLPPGGTMRLPLNRPLPAPGHWQIFWTVQGNKEGAEHGGTLQFASLEPSGPTPNRTSGFLFGVHSHPYRWSKQDRELEARAAGLAGIKVLRLDIHWRALQPQPGGDWDFSYPDSVLRLYESHGIEFEALLGAPPRWAVTPGYVPVRSDIRGEIRPQTALYREYIRRVAERYRGKIRFYEQFNEPDLAAFYNFGAEDYIELFRAGAEELRKADPAAVILTGGFATMLQVASSHAPGYIEKALAGTNGTFDIHAHHEHGPFEAYCRIIDEQFLPMRRRLGIAAPWYANETALTAAGGREKRQAAALWKKLLFAWSRGAVGYNWYDLRNDGFDPDNGEHNYGLLTNDFQPKPVYVAYNTLTGLFRTKKFLRQLPAPDGIWLFEFADHQKRLLAAWSEVDTPPATLLFQTSAAGTVPELVDLMGNRRPIPTVGGCFPLEASEYPVAVELPVSTDIEPAGQLFKAVFSGAAVAGKTFAFQFTANNPLPKPENFVLRFSPPPGIRLICPELRISLAAGESRCIPIEAQVDAKFRLPSGVRDFIKVEWHGINSGWTGCFKLPVLSATVIPAKRNDGAPDFLLNRREQVHSLIGADPSREHLNWKGPEDLSATARLSQDGQNFILAVDVTDDRHCQPFSGSGVWQGDCVQFAIAVPEHSGLWEIGLTRRDDGKNEVFCWSTPDGLDPAPVMKTAVLKTERDGNRTSYQVSIPLTALKLSPKLLRQGFRFNLLINDNDGEGRENWIHIVPGIGESKTPEQYPLVVFE</sequence>
<dbReference type="PANTHER" id="PTHR12631">
    <property type="entry name" value="ALPHA-L-IDURONIDASE"/>
    <property type="match status" value="1"/>
</dbReference>
<name>A0A844G0T0_9BACT</name>
<dbReference type="InterPro" id="IPR051923">
    <property type="entry name" value="Glycosyl_Hydrolase_39"/>
</dbReference>
<evidence type="ECO:0000256" key="1">
    <source>
        <dbReference type="SAM" id="SignalP"/>
    </source>
</evidence>
<dbReference type="RefSeq" id="WP_154417240.1">
    <property type="nucleotide sequence ID" value="NZ_VUNS01000004.1"/>
</dbReference>
<dbReference type="InterPro" id="IPR017853">
    <property type="entry name" value="GH"/>
</dbReference>
<dbReference type="AlphaFoldDB" id="A0A844G0T0"/>
<dbReference type="Gene3D" id="3.20.20.80">
    <property type="entry name" value="Glycosidases"/>
    <property type="match status" value="1"/>
</dbReference>
<feature type="chain" id="PRO_5032677851" description="Carbohydrate binding protein with CBM9 domain" evidence="1">
    <location>
        <begin position="19"/>
        <end position="990"/>
    </location>
</feature>
<keyword evidence="1" id="KW-0732">Signal</keyword>
<dbReference type="Gene3D" id="2.60.40.1190">
    <property type="match status" value="1"/>
</dbReference>
<evidence type="ECO:0000313" key="2">
    <source>
        <dbReference type="EMBL" id="MST96515.1"/>
    </source>
</evidence>
<dbReference type="SUPFAM" id="SSF49344">
    <property type="entry name" value="CBD9-like"/>
    <property type="match status" value="1"/>
</dbReference>
<dbReference type="EMBL" id="VUNS01000004">
    <property type="protein sequence ID" value="MST96515.1"/>
    <property type="molecule type" value="Genomic_DNA"/>
</dbReference>
<keyword evidence="3" id="KW-1185">Reference proteome</keyword>
<dbReference type="PANTHER" id="PTHR12631:SF10">
    <property type="entry name" value="BETA-XYLOSIDASE-LIKE PROTEIN-RELATED"/>
    <property type="match status" value="1"/>
</dbReference>
<dbReference type="GO" id="GO:0004553">
    <property type="term" value="F:hydrolase activity, hydrolyzing O-glycosyl compounds"/>
    <property type="evidence" value="ECO:0007669"/>
    <property type="project" value="TreeGrafter"/>
</dbReference>
<protein>
    <recommendedName>
        <fullName evidence="4">Carbohydrate binding protein with CBM9 domain</fullName>
    </recommendedName>
</protein>
<evidence type="ECO:0008006" key="4">
    <source>
        <dbReference type="Google" id="ProtNLM"/>
    </source>
</evidence>
<accession>A0A844G0T0</accession>
<reference evidence="2 3" key="1">
    <citation type="submission" date="2019-08" db="EMBL/GenBank/DDBJ databases">
        <title>In-depth cultivation of the pig gut microbiome towards novel bacterial diversity and tailored functional studies.</title>
        <authorList>
            <person name="Wylensek D."/>
            <person name="Hitch T.C.A."/>
            <person name="Clavel T."/>
        </authorList>
    </citation>
    <scope>NUCLEOTIDE SEQUENCE [LARGE SCALE GENOMIC DNA]</scope>
    <source>
        <strain evidence="2 3">BBE-744-WT-12</strain>
    </source>
</reference>
<proteinExistence type="predicted"/>
<dbReference type="CDD" id="cd09621">
    <property type="entry name" value="CBM9_like_5"/>
    <property type="match status" value="1"/>
</dbReference>
<dbReference type="Proteomes" id="UP000435649">
    <property type="component" value="Unassembled WGS sequence"/>
</dbReference>
<evidence type="ECO:0000313" key="3">
    <source>
        <dbReference type="Proteomes" id="UP000435649"/>
    </source>
</evidence>
<dbReference type="SUPFAM" id="SSF51445">
    <property type="entry name" value="(Trans)glycosidases"/>
    <property type="match status" value="1"/>
</dbReference>